<accession>A0A3B0RF67</accession>
<proteinExistence type="predicted"/>
<name>A0A3B0RF67_9ZZZZ</name>
<organism evidence="1">
    <name type="scientific">hydrothermal vent metagenome</name>
    <dbReference type="NCBI Taxonomy" id="652676"/>
    <lineage>
        <taxon>unclassified sequences</taxon>
        <taxon>metagenomes</taxon>
        <taxon>ecological metagenomes</taxon>
    </lineage>
</organism>
<sequence>MEPAAGRPGRSAKDCNHNIGDETLKTALEDALRDLALMLDSLESGESVGHPAWHVAQPARSTISPPQP</sequence>
<dbReference type="AlphaFoldDB" id="A0A3B0RF67"/>
<dbReference type="EMBL" id="UOEG01000062">
    <property type="protein sequence ID" value="VAV90639.1"/>
    <property type="molecule type" value="Genomic_DNA"/>
</dbReference>
<protein>
    <submittedName>
        <fullName evidence="1">Uncharacterized protein</fullName>
    </submittedName>
</protein>
<evidence type="ECO:0000313" key="1">
    <source>
        <dbReference type="EMBL" id="VAV90639.1"/>
    </source>
</evidence>
<reference evidence="1" key="1">
    <citation type="submission" date="2018-06" db="EMBL/GenBank/DDBJ databases">
        <authorList>
            <person name="Zhirakovskaya E."/>
        </authorList>
    </citation>
    <scope>NUCLEOTIDE SEQUENCE</scope>
</reference>
<gene>
    <name evidence="1" type="ORF">MNBD_ALPHA07-1374</name>
</gene>